<dbReference type="EMBL" id="HBGA01015555">
    <property type="protein sequence ID" value="CAD8994950.1"/>
    <property type="molecule type" value="Transcribed_RNA"/>
</dbReference>
<dbReference type="AlphaFoldDB" id="A0A7S1HY14"/>
<evidence type="ECO:0000313" key="1">
    <source>
        <dbReference type="EMBL" id="CAD8994950.1"/>
    </source>
</evidence>
<organism evidence="1">
    <name type="scientific">Eutreptiella gymnastica</name>
    <dbReference type="NCBI Taxonomy" id="73025"/>
    <lineage>
        <taxon>Eukaryota</taxon>
        <taxon>Discoba</taxon>
        <taxon>Euglenozoa</taxon>
        <taxon>Euglenida</taxon>
        <taxon>Spirocuta</taxon>
        <taxon>Euglenophyceae</taxon>
        <taxon>Eutreptiales</taxon>
        <taxon>Eutreptiaceae</taxon>
        <taxon>Eutreptiella</taxon>
    </lineage>
</organism>
<gene>
    <name evidence="1" type="ORF">EGYM00392_LOCUS6005</name>
</gene>
<name>A0A7S1HY14_9EUGL</name>
<accession>A0A7S1HY14</accession>
<sequence>MVEANPHYQDRAWGKWGWQPPKARGVLRESALRFVHKAVLPEIQGLPLIGRLQWGPLALLAGPEVQTELELFPDQQLAWRTWRHKVAPSGPDEQTDQGP</sequence>
<protein>
    <submittedName>
        <fullName evidence="1">Uncharacterized protein</fullName>
    </submittedName>
</protein>
<proteinExistence type="predicted"/>
<reference evidence="1" key="1">
    <citation type="submission" date="2021-01" db="EMBL/GenBank/DDBJ databases">
        <authorList>
            <person name="Corre E."/>
            <person name="Pelletier E."/>
            <person name="Niang G."/>
            <person name="Scheremetjew M."/>
            <person name="Finn R."/>
            <person name="Kale V."/>
            <person name="Holt S."/>
            <person name="Cochrane G."/>
            <person name="Meng A."/>
            <person name="Brown T."/>
            <person name="Cohen L."/>
        </authorList>
    </citation>
    <scope>NUCLEOTIDE SEQUENCE</scope>
    <source>
        <strain evidence="1">NIES-381</strain>
    </source>
</reference>